<feature type="domain" description="Aconitase/3-isopropylmalate dehydratase large subunit alpha/beta/alpha" evidence="4">
    <location>
        <begin position="2"/>
        <end position="56"/>
    </location>
</feature>
<dbReference type="SUPFAM" id="SSF53732">
    <property type="entry name" value="Aconitase iron-sulfur domain"/>
    <property type="match status" value="1"/>
</dbReference>
<dbReference type="InterPro" id="IPR001030">
    <property type="entry name" value="Acoase/IPM_deHydtase_lsu_aba"/>
</dbReference>
<dbReference type="InterPro" id="IPR006249">
    <property type="entry name" value="Aconitase/IRP2"/>
</dbReference>
<protein>
    <recommendedName>
        <fullName evidence="4">Aconitase/3-isopropylmalate dehydratase large subunit alpha/beta/alpha domain-containing protein</fullName>
    </recommendedName>
</protein>
<organism evidence="5 6">
    <name type="scientific">Cirrhinus mrigala</name>
    <name type="common">Mrigala</name>
    <dbReference type="NCBI Taxonomy" id="683832"/>
    <lineage>
        <taxon>Eukaryota</taxon>
        <taxon>Metazoa</taxon>
        <taxon>Chordata</taxon>
        <taxon>Craniata</taxon>
        <taxon>Vertebrata</taxon>
        <taxon>Euteleostomi</taxon>
        <taxon>Actinopterygii</taxon>
        <taxon>Neopterygii</taxon>
        <taxon>Teleostei</taxon>
        <taxon>Ostariophysi</taxon>
        <taxon>Cypriniformes</taxon>
        <taxon>Cyprinidae</taxon>
        <taxon>Labeoninae</taxon>
        <taxon>Labeonini</taxon>
        <taxon>Cirrhinus</taxon>
    </lineage>
</organism>
<name>A0ABD0MZ89_CIRMR</name>
<evidence type="ECO:0000256" key="2">
    <source>
        <dbReference type="ARBA" id="ARBA00023004"/>
    </source>
</evidence>
<feature type="non-terminal residue" evidence="5">
    <location>
        <position position="1"/>
    </location>
</feature>
<comment type="caution">
    <text evidence="5">The sequence shown here is derived from an EMBL/GenBank/DDBJ whole genome shotgun (WGS) entry which is preliminary data.</text>
</comment>
<dbReference type="PRINTS" id="PR00415">
    <property type="entry name" value="ACONITASE"/>
</dbReference>
<dbReference type="AlphaFoldDB" id="A0ABD0MZ89"/>
<evidence type="ECO:0000256" key="1">
    <source>
        <dbReference type="ARBA" id="ARBA00022723"/>
    </source>
</evidence>
<keyword evidence="1" id="KW-0479">Metal-binding</keyword>
<sequence>HLRQAGIGGKFVEFFGPGVQQLSAPDRTTIANMCPEYNATVSFFPVDDITLQHFKHT</sequence>
<reference evidence="5 6" key="1">
    <citation type="submission" date="2024-05" db="EMBL/GenBank/DDBJ databases">
        <title>Genome sequencing and assembly of Indian major carp, Cirrhinus mrigala (Hamilton, 1822).</title>
        <authorList>
            <person name="Mohindra V."/>
            <person name="Chowdhury L.M."/>
            <person name="Lal K."/>
            <person name="Jena J.K."/>
        </authorList>
    </citation>
    <scope>NUCLEOTIDE SEQUENCE [LARGE SCALE GENOMIC DNA]</scope>
    <source>
        <strain evidence="5">CM1030</strain>
        <tissue evidence="5">Blood</tissue>
    </source>
</reference>
<dbReference type="GO" id="GO:0051536">
    <property type="term" value="F:iron-sulfur cluster binding"/>
    <property type="evidence" value="ECO:0007669"/>
    <property type="project" value="UniProtKB-KW"/>
</dbReference>
<dbReference type="Proteomes" id="UP001529510">
    <property type="component" value="Unassembled WGS sequence"/>
</dbReference>
<dbReference type="PANTHER" id="PTHR11670">
    <property type="entry name" value="ACONITASE/IRON-RESPONSIVE ELEMENT FAMILY MEMBER"/>
    <property type="match status" value="1"/>
</dbReference>
<evidence type="ECO:0000259" key="4">
    <source>
        <dbReference type="Pfam" id="PF00330"/>
    </source>
</evidence>
<accession>A0ABD0MZ89</accession>
<dbReference type="InterPro" id="IPR036008">
    <property type="entry name" value="Aconitase_4Fe-4S_dom"/>
</dbReference>
<dbReference type="Gene3D" id="3.30.499.10">
    <property type="entry name" value="Aconitase, domain 3"/>
    <property type="match status" value="1"/>
</dbReference>
<evidence type="ECO:0000256" key="3">
    <source>
        <dbReference type="ARBA" id="ARBA00023014"/>
    </source>
</evidence>
<evidence type="ECO:0000313" key="5">
    <source>
        <dbReference type="EMBL" id="KAL0155273.1"/>
    </source>
</evidence>
<keyword evidence="3" id="KW-0411">Iron-sulfur</keyword>
<gene>
    <name evidence="5" type="ORF">M9458_049536</name>
</gene>
<dbReference type="InterPro" id="IPR015931">
    <property type="entry name" value="Acnase/IPM_dHydase_lsu_aba_1/3"/>
</dbReference>
<evidence type="ECO:0000313" key="6">
    <source>
        <dbReference type="Proteomes" id="UP001529510"/>
    </source>
</evidence>
<dbReference type="EMBL" id="JAMKFB020000025">
    <property type="protein sequence ID" value="KAL0155273.1"/>
    <property type="molecule type" value="Genomic_DNA"/>
</dbReference>
<keyword evidence="2" id="KW-0408">Iron</keyword>
<feature type="non-terminal residue" evidence="5">
    <location>
        <position position="57"/>
    </location>
</feature>
<proteinExistence type="predicted"/>
<dbReference type="GO" id="GO:0046872">
    <property type="term" value="F:metal ion binding"/>
    <property type="evidence" value="ECO:0007669"/>
    <property type="project" value="UniProtKB-KW"/>
</dbReference>
<dbReference type="Pfam" id="PF00330">
    <property type="entry name" value="Aconitase"/>
    <property type="match status" value="1"/>
</dbReference>
<keyword evidence="6" id="KW-1185">Reference proteome</keyword>